<evidence type="ECO:0000259" key="3">
    <source>
        <dbReference type="Pfam" id="PF13087"/>
    </source>
</evidence>
<dbReference type="Proteomes" id="UP001165060">
    <property type="component" value="Unassembled WGS sequence"/>
</dbReference>
<evidence type="ECO:0000256" key="1">
    <source>
        <dbReference type="SAM" id="MobiDB-lite"/>
    </source>
</evidence>
<comment type="caution">
    <text evidence="4">The sequence shown here is derived from an EMBL/GenBank/DDBJ whole genome shotgun (WGS) entry which is preliminary data.</text>
</comment>
<dbReference type="InterPro" id="IPR045055">
    <property type="entry name" value="DNA2/NAM7-like"/>
</dbReference>
<dbReference type="InterPro" id="IPR041677">
    <property type="entry name" value="DNA2/NAM7_AAA_11"/>
</dbReference>
<evidence type="ECO:0000313" key="4">
    <source>
        <dbReference type="EMBL" id="GMI24119.1"/>
    </source>
</evidence>
<dbReference type="EMBL" id="BRYB01002695">
    <property type="protein sequence ID" value="GMI24119.1"/>
    <property type="molecule type" value="Genomic_DNA"/>
</dbReference>
<sequence length="566" mass="61833">PPPPPPPQLLAAFGCACPGELPRDWELRAWSNDVFTPGHADFGRVYFQDNANKKTSPLPPPPPPAGTGVKLERQKIYQTVLKDVISSCHKHSKKGRELANCEMARGHTDFKKQTEIETNMLEDAEIVFVTLGGAGSASIQNTRKFEVVVVDEAAQATEAAALSALHLGSSHVVLCGDPHQLPATVYSPKAKQVGFDRSLFERLEACGNDVHLLATQYRMHSEISAFPRAAFYDNKIHNGSNVDERPWGKSLLRCMSEKAPAFSTPLTFLDLPSQETKVGVGIVNKTEAELCLRLVEMLHATFGKEHLRNKIGVITPYAKQVGVIRGALAKNPDLSDVEVNTVDGFQGREKEIVIFSAVRAGKGSGVGFLSDRRRMNVAITRPQEMLLIIADSRRVMVDEIWSELVCHCRHKGCVVAVGEEQVQSGNLRSLVRAAPEWDPEEEEEEGAMEGRFSEVQEYEGSFERNESQGGIETPRENLDKGGFDTSRGSESSGVLDFVVDGVKGGDSQGSESSGLLEFVVEGVNAKGGKRDPIELDNSSGEEGDAQCEGGSSLQEQLKQTLRERRI</sequence>
<dbReference type="PANTHER" id="PTHR10887">
    <property type="entry name" value="DNA2/NAM7 HELICASE FAMILY"/>
    <property type="match status" value="1"/>
</dbReference>
<gene>
    <name evidence="4" type="ORF">TeGR_g15125</name>
</gene>
<keyword evidence="5" id="KW-1185">Reference proteome</keyword>
<feature type="compositionally biased region" description="Basic and acidic residues" evidence="1">
    <location>
        <begin position="473"/>
        <end position="482"/>
    </location>
</feature>
<reference evidence="4 5" key="1">
    <citation type="journal article" date="2023" name="Commun. Biol.">
        <title>Genome analysis of Parmales, the sister group of diatoms, reveals the evolutionary specialization of diatoms from phago-mixotrophs to photoautotrophs.</title>
        <authorList>
            <person name="Ban H."/>
            <person name="Sato S."/>
            <person name="Yoshikawa S."/>
            <person name="Yamada K."/>
            <person name="Nakamura Y."/>
            <person name="Ichinomiya M."/>
            <person name="Sato N."/>
            <person name="Blanc-Mathieu R."/>
            <person name="Endo H."/>
            <person name="Kuwata A."/>
            <person name="Ogata H."/>
        </authorList>
    </citation>
    <scope>NUCLEOTIDE SEQUENCE [LARGE SCALE GENOMIC DNA]</scope>
</reference>
<dbReference type="Gene3D" id="3.40.50.300">
    <property type="entry name" value="P-loop containing nucleotide triphosphate hydrolases"/>
    <property type="match status" value="2"/>
</dbReference>
<dbReference type="InterPro" id="IPR027417">
    <property type="entry name" value="P-loop_NTPase"/>
</dbReference>
<evidence type="ECO:0000313" key="5">
    <source>
        <dbReference type="Proteomes" id="UP001165060"/>
    </source>
</evidence>
<dbReference type="CDD" id="cd18808">
    <property type="entry name" value="SF1_C_Upf1"/>
    <property type="match status" value="1"/>
</dbReference>
<feature type="compositionally biased region" description="Polar residues" evidence="1">
    <location>
        <begin position="549"/>
        <end position="559"/>
    </location>
</feature>
<feature type="region of interest" description="Disordered" evidence="1">
    <location>
        <begin position="458"/>
        <end position="490"/>
    </location>
</feature>
<feature type="domain" description="DNA2/NAM7 helicase-like C-terminal" evidence="3">
    <location>
        <begin position="196"/>
        <end position="392"/>
    </location>
</feature>
<evidence type="ECO:0000259" key="2">
    <source>
        <dbReference type="Pfam" id="PF13086"/>
    </source>
</evidence>
<name>A0ABQ6MDG8_9STRA</name>
<feature type="non-terminal residue" evidence="4">
    <location>
        <position position="1"/>
    </location>
</feature>
<dbReference type="SUPFAM" id="SSF52540">
    <property type="entry name" value="P-loop containing nucleoside triphosphate hydrolases"/>
    <property type="match status" value="1"/>
</dbReference>
<organism evidence="4 5">
    <name type="scientific">Tetraparma gracilis</name>
    <dbReference type="NCBI Taxonomy" id="2962635"/>
    <lineage>
        <taxon>Eukaryota</taxon>
        <taxon>Sar</taxon>
        <taxon>Stramenopiles</taxon>
        <taxon>Ochrophyta</taxon>
        <taxon>Bolidophyceae</taxon>
        <taxon>Parmales</taxon>
        <taxon>Triparmaceae</taxon>
        <taxon>Tetraparma</taxon>
    </lineage>
</organism>
<proteinExistence type="predicted"/>
<protein>
    <submittedName>
        <fullName evidence="4">Uncharacterized protein</fullName>
    </submittedName>
</protein>
<dbReference type="Pfam" id="PF13086">
    <property type="entry name" value="AAA_11"/>
    <property type="match status" value="1"/>
</dbReference>
<dbReference type="InterPro" id="IPR041679">
    <property type="entry name" value="DNA2/NAM7-like_C"/>
</dbReference>
<feature type="region of interest" description="Disordered" evidence="1">
    <location>
        <begin position="526"/>
        <end position="566"/>
    </location>
</feature>
<feature type="compositionally biased region" description="Acidic residues" evidence="1">
    <location>
        <begin position="437"/>
        <end position="447"/>
    </location>
</feature>
<feature type="region of interest" description="Disordered" evidence="1">
    <location>
        <begin position="432"/>
        <end position="451"/>
    </location>
</feature>
<dbReference type="Pfam" id="PF13087">
    <property type="entry name" value="AAA_12"/>
    <property type="match status" value="1"/>
</dbReference>
<accession>A0ABQ6MDG8</accession>
<feature type="domain" description="DNA2/NAM7 helicase helicase" evidence="2">
    <location>
        <begin position="80"/>
        <end position="187"/>
    </location>
</feature>
<dbReference type="InterPro" id="IPR047187">
    <property type="entry name" value="SF1_C_Upf1"/>
</dbReference>
<dbReference type="PANTHER" id="PTHR10887:SF495">
    <property type="entry name" value="HELICASE SENATAXIN ISOFORM X1-RELATED"/>
    <property type="match status" value="1"/>
</dbReference>